<accession>A0A382EPT9</accession>
<dbReference type="AlphaFoldDB" id="A0A382EPT9"/>
<dbReference type="EMBL" id="UINC01045501">
    <property type="protein sequence ID" value="SVB52332.1"/>
    <property type="molecule type" value="Genomic_DNA"/>
</dbReference>
<evidence type="ECO:0000256" key="1">
    <source>
        <dbReference type="SAM" id="MobiDB-lite"/>
    </source>
</evidence>
<gene>
    <name evidence="2" type="ORF">METZ01_LOCUS205186</name>
</gene>
<sequence>MAYFGKILRNYADHSFGTVTEYGRQLSKIPRSKHAFIVEFYTTRNTGNKPWRDMLKGLSDIVQSCDLPSFQFDTQTLNQYNRKRIIQTKVNWNPITIRFWDTRDNKFQTVMDEYFRWYYKDGREKGYQFGSGGFVPDIVDANPGIDRFGFQPPFSKKSRARENRFTSTVPYGSTNTASKGDLNGDEPAIDFEKYFFSKILITRMSGGRNGPVKSPIILFNPTITSIQHDNLDYSTAQPISWQVQFAYEGVQHLDQDPAPSGGPDWISRGADAAGKWYDSWGSQDSGDKGDPANEDGSKYEPDVHALEGPEAGA</sequence>
<feature type="region of interest" description="Disordered" evidence="1">
    <location>
        <begin position="276"/>
        <end position="313"/>
    </location>
</feature>
<evidence type="ECO:0000313" key="2">
    <source>
        <dbReference type="EMBL" id="SVB52332.1"/>
    </source>
</evidence>
<reference evidence="2" key="1">
    <citation type="submission" date="2018-05" db="EMBL/GenBank/DDBJ databases">
        <authorList>
            <person name="Lanie J.A."/>
            <person name="Ng W.-L."/>
            <person name="Kazmierczak K.M."/>
            <person name="Andrzejewski T.M."/>
            <person name="Davidsen T.M."/>
            <person name="Wayne K.J."/>
            <person name="Tettelin H."/>
            <person name="Glass J.I."/>
            <person name="Rusch D."/>
            <person name="Podicherti R."/>
            <person name="Tsui H.-C.T."/>
            <person name="Winkler M.E."/>
        </authorList>
    </citation>
    <scope>NUCLEOTIDE SEQUENCE</scope>
</reference>
<proteinExistence type="predicted"/>
<feature type="compositionally biased region" description="Basic and acidic residues" evidence="1">
    <location>
        <begin position="285"/>
        <end position="307"/>
    </location>
</feature>
<protein>
    <submittedName>
        <fullName evidence="2">Uncharacterized protein</fullName>
    </submittedName>
</protein>
<organism evidence="2">
    <name type="scientific">marine metagenome</name>
    <dbReference type="NCBI Taxonomy" id="408172"/>
    <lineage>
        <taxon>unclassified sequences</taxon>
        <taxon>metagenomes</taxon>
        <taxon>ecological metagenomes</taxon>
    </lineage>
</organism>
<name>A0A382EPT9_9ZZZZ</name>